<feature type="transmembrane region" description="Helical" evidence="6">
    <location>
        <begin position="217"/>
        <end position="239"/>
    </location>
</feature>
<evidence type="ECO:0000256" key="5">
    <source>
        <dbReference type="SAM" id="MobiDB-lite"/>
    </source>
</evidence>
<protein>
    <submittedName>
        <fullName evidence="7">NAD-dependent malic enzyme, mitochondrial</fullName>
    </submittedName>
</protein>
<feature type="region of interest" description="Disordered" evidence="5">
    <location>
        <begin position="1"/>
        <end position="25"/>
    </location>
</feature>
<dbReference type="Gene3D" id="1.50.10.150">
    <property type="entry name" value="Voltage-dependent anion channel"/>
    <property type="match status" value="1"/>
</dbReference>
<feature type="transmembrane region" description="Helical" evidence="6">
    <location>
        <begin position="339"/>
        <end position="360"/>
    </location>
</feature>
<gene>
    <name evidence="7" type="primary">MAE1_1</name>
    <name evidence="7" type="ORF">MPDQ_001199</name>
</gene>
<reference evidence="7 8" key="1">
    <citation type="submission" date="2019-06" db="EMBL/GenBank/DDBJ databases">
        <title>Wine fermentation using esterase from Monascus purpureus.</title>
        <authorList>
            <person name="Geng C."/>
            <person name="Zhang Y."/>
        </authorList>
    </citation>
    <scope>NUCLEOTIDE SEQUENCE [LARGE SCALE GENOMIC DNA]</scope>
    <source>
        <strain evidence="7">HQ1</strain>
    </source>
</reference>
<keyword evidence="2 6" id="KW-0812">Transmembrane</keyword>
<feature type="transmembrane region" description="Helical" evidence="6">
    <location>
        <begin position="47"/>
        <end position="69"/>
    </location>
</feature>
<feature type="transmembrane region" description="Helical" evidence="6">
    <location>
        <begin position="81"/>
        <end position="102"/>
    </location>
</feature>
<evidence type="ECO:0000256" key="2">
    <source>
        <dbReference type="ARBA" id="ARBA00022692"/>
    </source>
</evidence>
<feature type="transmembrane region" description="Helical" evidence="6">
    <location>
        <begin position="159"/>
        <end position="180"/>
    </location>
</feature>
<evidence type="ECO:0000313" key="7">
    <source>
        <dbReference type="EMBL" id="TQB75997.1"/>
    </source>
</evidence>
<dbReference type="InterPro" id="IPR004695">
    <property type="entry name" value="SLAC1/Mae1/Ssu1/TehA"/>
</dbReference>
<name>A0A507R4U7_MONPU</name>
<dbReference type="GO" id="GO:0016020">
    <property type="term" value="C:membrane"/>
    <property type="evidence" value="ECO:0007669"/>
    <property type="project" value="UniProtKB-SubCell"/>
</dbReference>
<sequence>MSPGPGQFEPADVLNDQSSRQREPSMWDSSSVITYSNTNKVTLRQRLCLVTWGWFTISMSTGGLSILLYNQPHQFTGLKTIGKVFYIMNLVVFLFICSCLTLRFTANRSALRESFQSPTESYFIGTFMLAIATILMGAADYGSPSCGPWLQVALRVLFWIYLAVSFIAAIGLNICHFHFRMGMKEKMAIVRVLPYFPTMLGGTVASVLAQHQPPKHAITMTIAGITMQGLGFLVSLFVYSEYIYNLSRDGLPDPAIRPEMFIAVGPLSFTAIAFIGAASVAQQLFPAHYIEAAKTVNTADVAMVLAAFSSIFMWLLAFFFFSLAIMSLLAIYRSLHFSLVWWSCIFPNTGFIIATIRIGTVLHSPGILWVSSAMTIVLVAAWFIVGGLTVWSTFARRLLWPSDKEK</sequence>
<feature type="transmembrane region" description="Helical" evidence="6">
    <location>
        <begin position="192"/>
        <end position="211"/>
    </location>
</feature>
<comment type="subcellular location">
    <subcellularLocation>
        <location evidence="1">Membrane</location>
        <topology evidence="1">Multi-pass membrane protein</topology>
    </subcellularLocation>
</comment>
<feature type="transmembrane region" description="Helical" evidence="6">
    <location>
        <begin position="366"/>
        <end position="391"/>
    </location>
</feature>
<keyword evidence="8" id="KW-1185">Reference proteome</keyword>
<evidence type="ECO:0000256" key="6">
    <source>
        <dbReference type="SAM" id="Phobius"/>
    </source>
</evidence>
<proteinExistence type="predicted"/>
<dbReference type="EMBL" id="VIFY01000013">
    <property type="protein sequence ID" value="TQB75997.1"/>
    <property type="molecule type" value="Genomic_DNA"/>
</dbReference>
<dbReference type="Pfam" id="PF03595">
    <property type="entry name" value="SLAC1"/>
    <property type="match status" value="1"/>
</dbReference>
<feature type="transmembrane region" description="Helical" evidence="6">
    <location>
        <begin position="122"/>
        <end position="139"/>
    </location>
</feature>
<feature type="transmembrane region" description="Helical" evidence="6">
    <location>
        <begin position="260"/>
        <end position="281"/>
    </location>
</feature>
<dbReference type="AlphaFoldDB" id="A0A507R4U7"/>
<dbReference type="STRING" id="5098.A0A507R4U7"/>
<organism evidence="7 8">
    <name type="scientific">Monascus purpureus</name>
    <name type="common">Red mold</name>
    <name type="synonym">Monascus anka</name>
    <dbReference type="NCBI Taxonomy" id="5098"/>
    <lineage>
        <taxon>Eukaryota</taxon>
        <taxon>Fungi</taxon>
        <taxon>Dikarya</taxon>
        <taxon>Ascomycota</taxon>
        <taxon>Pezizomycotina</taxon>
        <taxon>Eurotiomycetes</taxon>
        <taxon>Eurotiomycetidae</taxon>
        <taxon>Eurotiales</taxon>
        <taxon>Aspergillaceae</taxon>
        <taxon>Monascus</taxon>
    </lineage>
</organism>
<accession>A0A507R4U7</accession>
<dbReference type="PANTHER" id="PTHR31162:SF1">
    <property type="entry name" value="TRANSPORTER_MALIC ACID TRANSPORT PROTEIN, PUTATIVE (AFU_ORTHOLOGUE AFUA_2G17660)-RELATED"/>
    <property type="match status" value="1"/>
</dbReference>
<comment type="caution">
    <text evidence="7">The sequence shown here is derived from an EMBL/GenBank/DDBJ whole genome shotgun (WGS) entry which is preliminary data.</text>
</comment>
<evidence type="ECO:0000256" key="4">
    <source>
        <dbReference type="ARBA" id="ARBA00023136"/>
    </source>
</evidence>
<dbReference type="PANTHER" id="PTHR31162">
    <property type="entry name" value="MALIC ACID TRANSPORT PROTEIN-RELATED"/>
    <property type="match status" value="1"/>
</dbReference>
<keyword evidence="4 6" id="KW-0472">Membrane</keyword>
<evidence type="ECO:0000313" key="8">
    <source>
        <dbReference type="Proteomes" id="UP000319663"/>
    </source>
</evidence>
<dbReference type="GO" id="GO:0015140">
    <property type="term" value="F:malate transmembrane transporter activity"/>
    <property type="evidence" value="ECO:0007669"/>
    <property type="project" value="InterPro"/>
</dbReference>
<evidence type="ECO:0000256" key="1">
    <source>
        <dbReference type="ARBA" id="ARBA00004141"/>
    </source>
</evidence>
<dbReference type="CDD" id="cd09317">
    <property type="entry name" value="TDT_Mae1_like"/>
    <property type="match status" value="1"/>
</dbReference>
<dbReference type="InterPro" id="IPR030185">
    <property type="entry name" value="Mae1"/>
</dbReference>
<keyword evidence="3 6" id="KW-1133">Transmembrane helix</keyword>
<dbReference type="Proteomes" id="UP000319663">
    <property type="component" value="Unassembled WGS sequence"/>
</dbReference>
<feature type="transmembrane region" description="Helical" evidence="6">
    <location>
        <begin position="301"/>
        <end position="332"/>
    </location>
</feature>
<dbReference type="InterPro" id="IPR038665">
    <property type="entry name" value="Voltage-dep_anion_channel_sf"/>
</dbReference>
<evidence type="ECO:0000256" key="3">
    <source>
        <dbReference type="ARBA" id="ARBA00022989"/>
    </source>
</evidence>